<dbReference type="OrthoDB" id="10662831at2759"/>
<protein>
    <submittedName>
        <fullName evidence="5">Membrane-associated protein</fullName>
    </submittedName>
</protein>
<keyword evidence="2" id="KW-1133">Transmembrane helix</keyword>
<reference evidence="5" key="1">
    <citation type="submission" date="2017-02" db="UniProtKB">
        <authorList>
            <consortium name="WormBaseParasite"/>
        </authorList>
    </citation>
    <scope>IDENTIFICATION</scope>
</reference>
<gene>
    <name evidence="3" type="ORF">ASIM_LOCUS51</name>
</gene>
<dbReference type="AlphaFoldDB" id="A0A0M3IY23"/>
<organism evidence="5">
    <name type="scientific">Anisakis simplex</name>
    <name type="common">Herring worm</name>
    <dbReference type="NCBI Taxonomy" id="6269"/>
    <lineage>
        <taxon>Eukaryota</taxon>
        <taxon>Metazoa</taxon>
        <taxon>Ecdysozoa</taxon>
        <taxon>Nematoda</taxon>
        <taxon>Chromadorea</taxon>
        <taxon>Rhabditida</taxon>
        <taxon>Spirurina</taxon>
        <taxon>Ascaridomorpha</taxon>
        <taxon>Ascaridoidea</taxon>
        <taxon>Anisakidae</taxon>
        <taxon>Anisakis</taxon>
        <taxon>Anisakis simplex complex</taxon>
    </lineage>
</organism>
<sequence>MKVEYCGGCDGDDQECYDRMNAAAGGCTPAYIRRLDRTQQQPNVICGEVKAAAAAAAAQPPFMTASSSSLCCFEMMHLKTAGMVVAYVELMLLISLLSSLAAQCVVRGYSPALLLTVIVSGIQALCLYSLVIGIKRERLDFLLLSMASIGIRLLLAGVYLIAVVIANYVQPIRNGMINGDSEYADDDHDGSSSLLISDLHNKNIVILCSTVAVVFVVVYGYCEWLIWRLYSYLGAIDECILVGSASSCIMEQSKSATANGLVGKKRSAATGGGHVTSCRWLCWHWFSGRSSSVSADNNACLMQTTQLKLFQWRRECCDHDGHLANARDSCSSTFSLWAIDKNNAYRNCNSNNNDIQYKTTTITLADEEQKRAAAAVEQREFIRRAVLNKEADGDGQMAAMTTSTMITTASPAPAPAPESVQSSPEPKLERSLTIKMASA</sequence>
<keyword evidence="2" id="KW-0812">Transmembrane</keyword>
<evidence type="ECO:0000256" key="1">
    <source>
        <dbReference type="SAM" id="MobiDB-lite"/>
    </source>
</evidence>
<feature type="transmembrane region" description="Helical" evidence="2">
    <location>
        <begin position="84"/>
        <end position="106"/>
    </location>
</feature>
<dbReference type="Proteomes" id="UP000267096">
    <property type="component" value="Unassembled WGS sequence"/>
</dbReference>
<evidence type="ECO:0000313" key="4">
    <source>
        <dbReference type="Proteomes" id="UP000267096"/>
    </source>
</evidence>
<feature type="transmembrane region" description="Helical" evidence="2">
    <location>
        <begin position="204"/>
        <end position="222"/>
    </location>
</feature>
<evidence type="ECO:0000256" key="2">
    <source>
        <dbReference type="SAM" id="Phobius"/>
    </source>
</evidence>
<name>A0A0M3IY23_ANISI</name>
<feature type="transmembrane region" description="Helical" evidence="2">
    <location>
        <begin position="112"/>
        <end position="134"/>
    </location>
</feature>
<evidence type="ECO:0000313" key="3">
    <source>
        <dbReference type="EMBL" id="VDK17317.1"/>
    </source>
</evidence>
<reference evidence="3 4" key="2">
    <citation type="submission" date="2018-11" db="EMBL/GenBank/DDBJ databases">
        <authorList>
            <consortium name="Pathogen Informatics"/>
        </authorList>
    </citation>
    <scope>NUCLEOTIDE SEQUENCE [LARGE SCALE GENOMIC DNA]</scope>
</reference>
<feature type="transmembrane region" description="Helical" evidence="2">
    <location>
        <begin position="141"/>
        <end position="166"/>
    </location>
</feature>
<proteinExistence type="predicted"/>
<evidence type="ECO:0000313" key="5">
    <source>
        <dbReference type="WBParaSite" id="ASIM_0000013601-mRNA-1"/>
    </source>
</evidence>
<dbReference type="EMBL" id="UYRR01000010">
    <property type="protein sequence ID" value="VDK17317.1"/>
    <property type="molecule type" value="Genomic_DNA"/>
</dbReference>
<feature type="region of interest" description="Disordered" evidence="1">
    <location>
        <begin position="407"/>
        <end position="439"/>
    </location>
</feature>
<feature type="compositionally biased region" description="Low complexity" evidence="1">
    <location>
        <begin position="407"/>
        <end position="424"/>
    </location>
</feature>
<dbReference type="WBParaSite" id="ASIM_0000013601-mRNA-1">
    <property type="protein sequence ID" value="ASIM_0000013601-mRNA-1"/>
    <property type="gene ID" value="ASIM_0000013601"/>
</dbReference>
<keyword evidence="4" id="KW-1185">Reference proteome</keyword>
<keyword evidence="2" id="KW-0472">Membrane</keyword>
<accession>A0A0M3IY23</accession>